<feature type="transmembrane region" description="Helical" evidence="1">
    <location>
        <begin position="40"/>
        <end position="60"/>
    </location>
</feature>
<evidence type="ECO:0000313" key="3">
    <source>
        <dbReference type="Proteomes" id="UP000663981"/>
    </source>
</evidence>
<dbReference type="Proteomes" id="UP000663981">
    <property type="component" value="Unassembled WGS sequence"/>
</dbReference>
<reference evidence="2 3" key="1">
    <citation type="submission" date="2021-03" db="EMBL/GenBank/DDBJ databases">
        <title>Whole genome sequence of Metabacillus bambusae BG109.</title>
        <authorList>
            <person name="Jeong J.W."/>
        </authorList>
    </citation>
    <scope>NUCLEOTIDE SEQUENCE [LARGE SCALE GENOMIC DNA]</scope>
    <source>
        <strain evidence="2 3">BG109</strain>
    </source>
</reference>
<organism evidence="2 3">
    <name type="scientific">Metabacillus bambusae</name>
    <dbReference type="NCBI Taxonomy" id="2795218"/>
    <lineage>
        <taxon>Bacteria</taxon>
        <taxon>Bacillati</taxon>
        <taxon>Bacillota</taxon>
        <taxon>Bacilli</taxon>
        <taxon>Bacillales</taxon>
        <taxon>Bacillaceae</taxon>
        <taxon>Metabacillus</taxon>
    </lineage>
</organism>
<dbReference type="RefSeq" id="WP_207981453.1">
    <property type="nucleotide sequence ID" value="NZ_JAGDEL010000024.1"/>
</dbReference>
<comment type="caution">
    <text evidence="2">The sequence shown here is derived from an EMBL/GenBank/DDBJ whole genome shotgun (WGS) entry which is preliminary data.</text>
</comment>
<feature type="transmembrane region" description="Helical" evidence="1">
    <location>
        <begin position="200"/>
        <end position="222"/>
    </location>
</feature>
<evidence type="ECO:0000313" key="2">
    <source>
        <dbReference type="EMBL" id="MBO1514541.1"/>
    </source>
</evidence>
<keyword evidence="1" id="KW-1133">Transmembrane helix</keyword>
<feature type="transmembrane region" description="Helical" evidence="1">
    <location>
        <begin position="169"/>
        <end position="188"/>
    </location>
</feature>
<proteinExistence type="predicted"/>
<dbReference type="EMBL" id="JAGDEL010000024">
    <property type="protein sequence ID" value="MBO1514541.1"/>
    <property type="molecule type" value="Genomic_DNA"/>
</dbReference>
<gene>
    <name evidence="2" type="ORF">I7822_23210</name>
</gene>
<protein>
    <submittedName>
        <fullName evidence="2">DUF2306 domain-containing protein</fullName>
    </submittedName>
</protein>
<dbReference type="InterPro" id="IPR018750">
    <property type="entry name" value="DUF2306_membrane"/>
</dbReference>
<feature type="transmembrane region" description="Helical" evidence="1">
    <location>
        <begin position="6"/>
        <end position="28"/>
    </location>
</feature>
<feature type="transmembrane region" description="Helical" evidence="1">
    <location>
        <begin position="112"/>
        <end position="131"/>
    </location>
</feature>
<accession>A0ABS3N925</accession>
<keyword evidence="3" id="KW-1185">Reference proteome</keyword>
<evidence type="ECO:0000256" key="1">
    <source>
        <dbReference type="SAM" id="Phobius"/>
    </source>
</evidence>
<name>A0ABS3N925_9BACI</name>
<keyword evidence="1" id="KW-0472">Membrane</keyword>
<keyword evidence="1" id="KW-0812">Transmembrane</keyword>
<sequence length="228" mass="26380">MEFIFSVLRVLHIIGGFVSLFVFWVPIVTKKGGKLHYTFGWIYVYGMIVVAISAFYMGFYRIFLDHSSTKEIISFSWFLIFISILSSAAAYYGLRVLRNKNRKKKHTHLLDLSYPILLLISGIAISIYGFIHEIPLLSWFPIVGFFLGITQLSYWLQKPTRKMHWWFEHFAGMLACCISTITAFVVFGAPRLLNIESVSIILWFLPTIIITPLIIGLSIYYGRKFNKP</sequence>
<feature type="transmembrane region" description="Helical" evidence="1">
    <location>
        <begin position="72"/>
        <end position="92"/>
    </location>
</feature>
<feature type="transmembrane region" description="Helical" evidence="1">
    <location>
        <begin position="137"/>
        <end position="157"/>
    </location>
</feature>
<dbReference type="Pfam" id="PF10067">
    <property type="entry name" value="DUF2306"/>
    <property type="match status" value="1"/>
</dbReference>